<keyword evidence="1" id="KW-0812">Transmembrane</keyword>
<protein>
    <submittedName>
        <fullName evidence="2">Uncharacterized protein</fullName>
    </submittedName>
</protein>
<evidence type="ECO:0000313" key="2">
    <source>
        <dbReference type="EMBL" id="JAT29142.1"/>
    </source>
</evidence>
<feature type="non-terminal residue" evidence="2">
    <location>
        <position position="1"/>
    </location>
</feature>
<proteinExistence type="predicted"/>
<sequence length="165" mass="18447">LVVLSWPHFQHVVFFVMFATLLLLCSVAGLPTTLSSVTVCRSNAVERVTCPDYFYCCGTDQCCKLTFAEDDEDTEGTSEFNNWISAFCVRIVIVSVFMMLLFAIGKLIQYCKRYYLGKLCPENCNLPRYRPLDKNSITSDIDSISALVGTPIYQVNNARIGGAPI</sequence>
<keyword evidence="1" id="KW-0472">Membrane</keyword>
<dbReference type="AlphaFoldDB" id="A0A1B6LZM8"/>
<feature type="transmembrane region" description="Helical" evidence="1">
    <location>
        <begin position="83"/>
        <end position="104"/>
    </location>
</feature>
<dbReference type="EMBL" id="GEBQ01010835">
    <property type="protein sequence ID" value="JAT29142.1"/>
    <property type="molecule type" value="Transcribed_RNA"/>
</dbReference>
<evidence type="ECO:0000256" key="1">
    <source>
        <dbReference type="SAM" id="Phobius"/>
    </source>
</evidence>
<name>A0A1B6LZM8_9HEMI</name>
<feature type="transmembrane region" description="Helical" evidence="1">
    <location>
        <begin position="12"/>
        <end position="30"/>
    </location>
</feature>
<gene>
    <name evidence="2" type="ORF">g.11609</name>
</gene>
<keyword evidence="1" id="KW-1133">Transmembrane helix</keyword>
<accession>A0A1B6LZM8</accession>
<reference evidence="2" key="1">
    <citation type="submission" date="2015-11" db="EMBL/GenBank/DDBJ databases">
        <title>De novo transcriptome assembly of four potential Pierce s Disease insect vectors from Arizona vineyards.</title>
        <authorList>
            <person name="Tassone E.E."/>
        </authorList>
    </citation>
    <scope>NUCLEOTIDE SEQUENCE</scope>
</reference>
<organism evidence="2">
    <name type="scientific">Graphocephala atropunctata</name>
    <dbReference type="NCBI Taxonomy" id="36148"/>
    <lineage>
        <taxon>Eukaryota</taxon>
        <taxon>Metazoa</taxon>
        <taxon>Ecdysozoa</taxon>
        <taxon>Arthropoda</taxon>
        <taxon>Hexapoda</taxon>
        <taxon>Insecta</taxon>
        <taxon>Pterygota</taxon>
        <taxon>Neoptera</taxon>
        <taxon>Paraneoptera</taxon>
        <taxon>Hemiptera</taxon>
        <taxon>Auchenorrhyncha</taxon>
        <taxon>Membracoidea</taxon>
        <taxon>Cicadellidae</taxon>
        <taxon>Cicadellinae</taxon>
        <taxon>Cicadellini</taxon>
        <taxon>Graphocephala</taxon>
    </lineage>
</organism>